<dbReference type="FunFam" id="3.40.1190.20:FF:000003">
    <property type="entry name" value="Phosphomethylpyrimidine kinase ThiD"/>
    <property type="match status" value="1"/>
</dbReference>
<dbReference type="OrthoDB" id="43786at2157"/>
<evidence type="ECO:0000256" key="4">
    <source>
        <dbReference type="ARBA" id="ARBA00005165"/>
    </source>
</evidence>
<dbReference type="Gene3D" id="3.40.1190.20">
    <property type="match status" value="1"/>
</dbReference>
<dbReference type="NCBIfam" id="TIGR00097">
    <property type="entry name" value="HMP-P_kinase"/>
    <property type="match status" value="1"/>
</dbReference>
<dbReference type="PANTHER" id="PTHR20858">
    <property type="entry name" value="PHOSPHOMETHYLPYRIMIDINE KINASE"/>
    <property type="match status" value="1"/>
</dbReference>
<feature type="domain" description="Pyridoxamine kinase/Phosphomethylpyrimidine kinase" evidence="22">
    <location>
        <begin position="13"/>
        <end position="257"/>
    </location>
</feature>
<dbReference type="GeneID" id="11261752"/>
<dbReference type="HOGENOM" id="CLU_035788_0_0_2"/>
<evidence type="ECO:0000256" key="3">
    <source>
        <dbReference type="ARBA" id="ARBA00003848"/>
    </source>
</evidence>
<organism evidence="24 25">
    <name type="scientific">Thermoproteus tenax (strain ATCC 35583 / DSM 2078 / JCM 9277 / NBRC 100435 / Kra 1)</name>
    <dbReference type="NCBI Taxonomy" id="768679"/>
    <lineage>
        <taxon>Archaea</taxon>
        <taxon>Thermoproteota</taxon>
        <taxon>Thermoprotei</taxon>
        <taxon>Thermoproteales</taxon>
        <taxon>Thermoproteaceae</taxon>
        <taxon>Thermoproteus</taxon>
    </lineage>
</organism>
<evidence type="ECO:0000256" key="12">
    <source>
        <dbReference type="ARBA" id="ARBA00022977"/>
    </source>
</evidence>
<dbReference type="GO" id="GO:0009228">
    <property type="term" value="P:thiamine biosynthetic process"/>
    <property type="evidence" value="ECO:0007669"/>
    <property type="project" value="UniProtKB-KW"/>
</dbReference>
<dbReference type="GO" id="GO:0008902">
    <property type="term" value="F:hydroxymethylpyrimidine kinase activity"/>
    <property type="evidence" value="ECO:0007669"/>
    <property type="project" value="UniProtKB-EC"/>
</dbReference>
<comment type="similarity">
    <text evidence="19">In the C-terminal section; belongs to the ThiN family.</text>
</comment>
<gene>
    <name evidence="24" type="primary">thiD</name>
    <name evidence="24" type="ordered locus">TTX_0857</name>
</gene>
<evidence type="ECO:0000313" key="24">
    <source>
        <dbReference type="EMBL" id="CCC81512.1"/>
    </source>
</evidence>
<dbReference type="EC" id="2.7.4.7" evidence="7"/>
<evidence type="ECO:0000256" key="10">
    <source>
        <dbReference type="ARBA" id="ARBA00022777"/>
    </source>
</evidence>
<dbReference type="STRING" id="768679.TTX_0857"/>
<keyword evidence="13" id="KW-0511">Multifunctional enzyme</keyword>
<evidence type="ECO:0000256" key="18">
    <source>
        <dbReference type="ARBA" id="ARBA00060674"/>
    </source>
</evidence>
<name>G4RPL7_THETK</name>
<comment type="catalytic activity">
    <reaction evidence="16">
        <text>2-[(2R,5Z)-2-carboxy-4-methylthiazol-5(2H)-ylidene]ethyl phosphate + 4-amino-2-methyl-5-(diphosphooxymethyl)pyrimidine + 2 H(+) = thiamine phosphate + CO2 + diphosphate</text>
        <dbReference type="Rhea" id="RHEA:47844"/>
        <dbReference type="ChEBI" id="CHEBI:15378"/>
        <dbReference type="ChEBI" id="CHEBI:16526"/>
        <dbReference type="ChEBI" id="CHEBI:33019"/>
        <dbReference type="ChEBI" id="CHEBI:37575"/>
        <dbReference type="ChEBI" id="CHEBI:57841"/>
        <dbReference type="ChEBI" id="CHEBI:62899"/>
        <dbReference type="EC" id="2.5.1.3"/>
    </reaction>
</comment>
<dbReference type="KEGG" id="ttn:TTX_0857"/>
<comment type="pathway">
    <text evidence="18">Cofactor biosynthesis; thiamine diphosphate biosynthesis; 4-amino-2-methyl-5-diphosphomethylpyrimidine from 5-amino-1-(5-phospho-D-ribosyl)imidazole.</text>
</comment>
<dbReference type="CDD" id="cd01169">
    <property type="entry name" value="HMPP_kinase"/>
    <property type="match status" value="1"/>
</dbReference>
<dbReference type="InterPro" id="IPR019293">
    <property type="entry name" value="ThiN"/>
</dbReference>
<keyword evidence="8 24" id="KW-0808">Transferase</keyword>
<comment type="catalytic activity">
    <reaction evidence="1">
        <text>4-amino-5-hydroxymethyl-2-methylpyrimidine + ATP = 4-amino-2-methyl-5-(phosphooxymethyl)pyrimidine + ADP + H(+)</text>
        <dbReference type="Rhea" id="RHEA:23096"/>
        <dbReference type="ChEBI" id="CHEBI:15378"/>
        <dbReference type="ChEBI" id="CHEBI:16892"/>
        <dbReference type="ChEBI" id="CHEBI:30616"/>
        <dbReference type="ChEBI" id="CHEBI:58354"/>
        <dbReference type="ChEBI" id="CHEBI:456216"/>
        <dbReference type="EC" id="2.7.1.49"/>
    </reaction>
</comment>
<comment type="function">
    <text evidence="17">Condenses 4-methyl-5-(beta-hydroxyethyl)thiazole monophosphate (THZ-P) and 4-amino-5-hydroxymethyl pyrimidine pyrophosphate (HMP-PP) to form thiamine monophosphate (TMP).</text>
</comment>
<evidence type="ECO:0000256" key="6">
    <source>
        <dbReference type="ARBA" id="ARBA00012830"/>
    </source>
</evidence>
<keyword evidence="10 24" id="KW-0418">Kinase</keyword>
<keyword evidence="25" id="KW-1185">Reference proteome</keyword>
<dbReference type="RefSeq" id="WP_014126768.1">
    <property type="nucleotide sequence ID" value="NC_016070.1"/>
</dbReference>
<dbReference type="GO" id="GO:0005524">
    <property type="term" value="F:ATP binding"/>
    <property type="evidence" value="ECO:0007669"/>
    <property type="project" value="UniProtKB-KW"/>
</dbReference>
<comment type="function">
    <text evidence="3">Catalyzes the phosphorylation of hydroxymethylpyrimidine phosphate (HMP-P) to HMP-PP, and of HMP to HMP-P.</text>
</comment>
<dbReference type="EMBL" id="FN869859">
    <property type="protein sequence ID" value="CCC81512.1"/>
    <property type="molecule type" value="Genomic_DNA"/>
</dbReference>
<feature type="domain" description="Thiamine-phosphate synthase ThiN" evidence="23">
    <location>
        <begin position="275"/>
        <end position="445"/>
    </location>
</feature>
<evidence type="ECO:0000256" key="20">
    <source>
        <dbReference type="ARBA" id="ARBA00060992"/>
    </source>
</evidence>
<evidence type="ECO:0000256" key="11">
    <source>
        <dbReference type="ARBA" id="ARBA00022840"/>
    </source>
</evidence>
<dbReference type="EC" id="2.7.1.49" evidence="5"/>
<dbReference type="Proteomes" id="UP000002654">
    <property type="component" value="Chromosome"/>
</dbReference>
<evidence type="ECO:0000256" key="1">
    <source>
        <dbReference type="ARBA" id="ARBA00000151"/>
    </source>
</evidence>
<accession>G4RPL7</accession>
<comment type="catalytic activity">
    <reaction evidence="2">
        <text>4-amino-2-methyl-5-(phosphooxymethyl)pyrimidine + ATP = 4-amino-2-methyl-5-(diphosphooxymethyl)pyrimidine + ADP</text>
        <dbReference type="Rhea" id="RHEA:19893"/>
        <dbReference type="ChEBI" id="CHEBI:30616"/>
        <dbReference type="ChEBI" id="CHEBI:57841"/>
        <dbReference type="ChEBI" id="CHEBI:58354"/>
        <dbReference type="ChEBI" id="CHEBI:456216"/>
        <dbReference type="EC" id="2.7.4.7"/>
    </reaction>
</comment>
<dbReference type="GO" id="GO:0004789">
    <property type="term" value="F:thiamine-phosphate diphosphorylase activity"/>
    <property type="evidence" value="ECO:0007669"/>
    <property type="project" value="UniProtKB-EC"/>
</dbReference>
<evidence type="ECO:0000259" key="22">
    <source>
        <dbReference type="Pfam" id="PF08543"/>
    </source>
</evidence>
<comment type="pathway">
    <text evidence="4">Cofactor biosynthesis; thiamine diphosphate biosynthesis; thiamine phosphate from 4-amino-2-methyl-5-diphosphomethylpyrimidine and 4-methyl-5-(2-phosphoethyl)-thiazole: step 1/1.</text>
</comment>
<dbReference type="GO" id="GO:0008972">
    <property type="term" value="F:phosphomethylpyrimidine kinase activity"/>
    <property type="evidence" value="ECO:0007669"/>
    <property type="project" value="UniProtKB-EC"/>
</dbReference>
<evidence type="ECO:0000256" key="13">
    <source>
        <dbReference type="ARBA" id="ARBA00023268"/>
    </source>
</evidence>
<evidence type="ECO:0000256" key="2">
    <source>
        <dbReference type="ARBA" id="ARBA00000565"/>
    </source>
</evidence>
<evidence type="ECO:0000256" key="5">
    <source>
        <dbReference type="ARBA" id="ARBA00012135"/>
    </source>
</evidence>
<proteinExistence type="inferred from homology"/>
<dbReference type="InterPro" id="IPR029056">
    <property type="entry name" value="Ribokinase-like"/>
</dbReference>
<evidence type="ECO:0000313" key="25">
    <source>
        <dbReference type="Proteomes" id="UP000002654"/>
    </source>
</evidence>
<evidence type="ECO:0000256" key="14">
    <source>
        <dbReference type="ARBA" id="ARBA00047334"/>
    </source>
</evidence>
<dbReference type="GO" id="GO:0005829">
    <property type="term" value="C:cytosol"/>
    <property type="evidence" value="ECO:0007669"/>
    <property type="project" value="TreeGrafter"/>
</dbReference>
<dbReference type="PANTHER" id="PTHR20858:SF17">
    <property type="entry name" value="HYDROXYMETHYLPYRIMIDINE_PHOSPHOMETHYLPYRIMIDINE KINASE THI20-RELATED"/>
    <property type="match status" value="1"/>
</dbReference>
<dbReference type="AlphaFoldDB" id="G4RPL7"/>
<dbReference type="EC" id="2.5.1.3" evidence="6"/>
<dbReference type="SUPFAM" id="SSF53639">
    <property type="entry name" value="AraD/HMP-PK domain-like"/>
    <property type="match status" value="1"/>
</dbReference>
<comment type="similarity">
    <text evidence="20">In the N-terminal section; belongs to the ThiD family.</text>
</comment>
<reference evidence="24 25" key="1">
    <citation type="journal article" date="2011" name="PLoS ONE">
        <title>The complete genome sequence of Thermoproteus tenax: a physiologically versatile member of the Crenarchaeota.</title>
        <authorList>
            <person name="Siebers B."/>
            <person name="Zaparty M."/>
            <person name="Raddatz G."/>
            <person name="Tjaden B."/>
            <person name="Albers S.V."/>
            <person name="Bell S.D."/>
            <person name="Blombach F."/>
            <person name="Kletzin A."/>
            <person name="Kyrpides N."/>
            <person name="Lanz C."/>
            <person name="Plagens A."/>
            <person name="Rampp M."/>
            <person name="Rosinus A."/>
            <person name="von Jan M."/>
            <person name="Makarova K.S."/>
            <person name="Klenk H.P."/>
            <person name="Schuster S.C."/>
            <person name="Hensel R."/>
        </authorList>
    </citation>
    <scope>NUCLEOTIDE SEQUENCE [LARGE SCALE GENOMIC DNA]</scope>
    <source>
        <strain evidence="25">ATCC 35583 / DSM 2078 / JCM 9277 / NBRC 100435 / Kra 1</strain>
    </source>
</reference>
<keyword evidence="9" id="KW-0547">Nucleotide-binding</keyword>
<evidence type="ECO:0000256" key="19">
    <source>
        <dbReference type="ARBA" id="ARBA00060834"/>
    </source>
</evidence>
<dbReference type="PATRIC" id="fig|768679.9.peg.866"/>
<evidence type="ECO:0000256" key="7">
    <source>
        <dbReference type="ARBA" id="ARBA00012963"/>
    </source>
</evidence>
<evidence type="ECO:0000256" key="8">
    <source>
        <dbReference type="ARBA" id="ARBA00022679"/>
    </source>
</evidence>
<evidence type="ECO:0000256" key="21">
    <source>
        <dbReference type="ARBA" id="ARBA00067160"/>
    </source>
</evidence>
<keyword evidence="11" id="KW-0067">ATP-binding</keyword>
<dbReference type="FunFam" id="3.40.225.10:FF:000015">
    <property type="entry name" value="Phosphomethylpyrimidine kinase (Hmp-phosphate kinase)"/>
    <property type="match status" value="1"/>
</dbReference>
<dbReference type="NCBIfam" id="NF006346">
    <property type="entry name" value="PRK08573.1"/>
    <property type="match status" value="1"/>
</dbReference>
<comment type="catalytic activity">
    <reaction evidence="15">
        <text>2-(2-carboxy-4-methylthiazol-5-yl)ethyl phosphate + 4-amino-2-methyl-5-(diphosphooxymethyl)pyrimidine + 2 H(+) = thiamine phosphate + CO2 + diphosphate</text>
        <dbReference type="Rhea" id="RHEA:47848"/>
        <dbReference type="ChEBI" id="CHEBI:15378"/>
        <dbReference type="ChEBI" id="CHEBI:16526"/>
        <dbReference type="ChEBI" id="CHEBI:33019"/>
        <dbReference type="ChEBI" id="CHEBI:37575"/>
        <dbReference type="ChEBI" id="CHEBI:57841"/>
        <dbReference type="ChEBI" id="CHEBI:62890"/>
        <dbReference type="EC" id="2.5.1.3"/>
    </reaction>
</comment>
<dbReference type="Pfam" id="PF10120">
    <property type="entry name" value="ThiN"/>
    <property type="match status" value="1"/>
</dbReference>
<evidence type="ECO:0000256" key="16">
    <source>
        <dbReference type="ARBA" id="ARBA00047883"/>
    </source>
</evidence>
<dbReference type="InterPro" id="IPR013749">
    <property type="entry name" value="PM/HMP-P_kinase-1"/>
</dbReference>
<dbReference type="Gene3D" id="3.40.225.10">
    <property type="entry name" value="Class II aldolase/adducin N-terminal domain"/>
    <property type="match status" value="1"/>
</dbReference>
<evidence type="ECO:0000256" key="9">
    <source>
        <dbReference type="ARBA" id="ARBA00022741"/>
    </source>
</evidence>
<dbReference type="PaxDb" id="768679-TTX_0857"/>
<dbReference type="eggNOG" id="arCOG00020">
    <property type="taxonomic scope" value="Archaea"/>
</dbReference>
<evidence type="ECO:0000256" key="17">
    <source>
        <dbReference type="ARBA" id="ARBA00059241"/>
    </source>
</evidence>
<dbReference type="Pfam" id="PF08543">
    <property type="entry name" value="Phos_pyr_kin"/>
    <property type="match status" value="1"/>
</dbReference>
<dbReference type="InterPro" id="IPR004399">
    <property type="entry name" value="HMP/HMP-P_kinase_dom"/>
</dbReference>
<sequence length="450" mass="49192">MSWRVAMTIAGLDSGGGAGIHADIKTFAALGVHGTTALTCVTAQNTYEVRAVQCMPREMVRSQIMAVWDDMGIDAAKTGMLGTKEIIEEVADVVSKLGFPLVVDPVMIAKSGAPLISEDAMDALSRELLPIAKIVTPNRFEAERLTGMKISSLEDAKRAAEKIHRELGSDIVIVKGGHLNVQDAVDVVYIGGTFHELRTPRLNDRATHGTGCSFSAAIAAGLARGREPLEAIKTAKELIYTAIKYGVPKGKGHWPVNPTAWVEIPAERWRVYEVMSQALSLLDRYAELFGPLIPEVQSNLGYAIDPRYAESREDVAAVPGRIVRYMNRARPSGPPTFGASDHVARKILAAVRHDPQKRAAMNIRFDEGFIERAKRAGYKVAIIDRRNEPKEVKEKEGGTMQWIVEESVRQVGGVPDIIVDLGDWGKEPMITVLGKDPEDVIRTIIRIVSS</sequence>
<protein>
    <recommendedName>
        <fullName evidence="21">Bifunctional thiamine biosynthesis protein ThiDN</fullName>
        <ecNumber evidence="6">2.5.1.3</ecNumber>
        <ecNumber evidence="5">2.7.1.49</ecNumber>
        <ecNumber evidence="7">2.7.4.7</ecNumber>
    </recommendedName>
</protein>
<dbReference type="InterPro" id="IPR036409">
    <property type="entry name" value="Aldolase_II/adducin_N_sf"/>
</dbReference>
<dbReference type="SUPFAM" id="SSF53613">
    <property type="entry name" value="Ribokinase-like"/>
    <property type="match status" value="1"/>
</dbReference>
<comment type="catalytic activity">
    <reaction evidence="14">
        <text>4-methyl-5-(2-phosphooxyethyl)-thiazole + 4-amino-2-methyl-5-(diphosphooxymethyl)pyrimidine + H(+) = thiamine phosphate + diphosphate</text>
        <dbReference type="Rhea" id="RHEA:22328"/>
        <dbReference type="ChEBI" id="CHEBI:15378"/>
        <dbReference type="ChEBI" id="CHEBI:33019"/>
        <dbReference type="ChEBI" id="CHEBI:37575"/>
        <dbReference type="ChEBI" id="CHEBI:57841"/>
        <dbReference type="ChEBI" id="CHEBI:58296"/>
        <dbReference type="EC" id="2.5.1.3"/>
    </reaction>
</comment>
<evidence type="ECO:0000259" key="23">
    <source>
        <dbReference type="Pfam" id="PF10120"/>
    </source>
</evidence>
<keyword evidence="12" id="KW-0784">Thiamine biosynthesis</keyword>
<evidence type="ECO:0000256" key="15">
    <source>
        <dbReference type="ARBA" id="ARBA00047851"/>
    </source>
</evidence>